<sequence length="674" mass="75816">MANEELLNSNILRARIAELEYGKDGSINEEKIKRIYFEETGKIFEGEVNVFHSKDLPELKKERDSGFDGSVIHFYEPEKGINQSYTITRGSESGKQEDSGVPLDWIYNGFGIFEGKLTNQYKDAYEFDRLVTKKIENEVEKFNKANNITEKISLEKRGIGHSLGGNHIQLLQIMTGSFTKVYAINDAPPTVYQLLLIDQDFADIATEHFGKDFSDNNQLYSIPPAELKAFAEKYYRERGQNIHHLTSEEDMLFAISKLRGFIDLGTREIYDTDPEFKGIGDIIGRISDEDLRAVQIFMAQFASAYEEGGLDGLIRAMTGYDKDFDVLLDDIAGEWKKFLENPKWIKIEGAYTPFPLVVGGPGLPLYVPNVPHELFGLLGELAGRLGEMAVKIKTLLEELPAALRIVKAALSGVGAEILKEVLAIHQHLINIAKAIGDIAGTALSGSWGINPAKVAAVAASLMNVGKTIEVEWQGIKDKVQNIKDIAGDFIDSLGKSIHAHGATTLASGIAMKEKLNRRYLGNDMILIKETRSGGKTEKIEVNLSSAVRIYQIGIEKYEEQKDVVRRLQAMYGTDYLDDFRRRTQNLLNSISYMEGNPQAYRHLVPNDNVKITGINVHEDIRPLDSSFSETFEEMFHYFQQEFEEGTKLLSKIRSSIEEMFSEEKKIAAVFDYRP</sequence>
<evidence type="ECO:0000259" key="1">
    <source>
        <dbReference type="Pfam" id="PF20591"/>
    </source>
</evidence>
<dbReference type="RefSeq" id="WP_119114746.1">
    <property type="nucleotide sequence ID" value="NZ_CBCSEO010000029.1"/>
</dbReference>
<evidence type="ECO:0000313" key="2">
    <source>
        <dbReference type="EMBL" id="RID81910.1"/>
    </source>
</evidence>
<protein>
    <recommendedName>
        <fullName evidence="1">DUF6792 domain-containing protein</fullName>
    </recommendedName>
</protein>
<dbReference type="OrthoDB" id="2712710at2"/>
<dbReference type="Pfam" id="PF20591">
    <property type="entry name" value="DUF6792"/>
    <property type="match status" value="1"/>
</dbReference>
<keyword evidence="3" id="KW-1185">Reference proteome</keyword>
<feature type="domain" description="DUF6792" evidence="1">
    <location>
        <begin position="20"/>
        <end position="253"/>
    </location>
</feature>
<organism evidence="2 3">
    <name type="scientific">Mesobacillus zeae</name>
    <dbReference type="NCBI Taxonomy" id="1917180"/>
    <lineage>
        <taxon>Bacteria</taxon>
        <taxon>Bacillati</taxon>
        <taxon>Bacillota</taxon>
        <taxon>Bacilli</taxon>
        <taxon>Bacillales</taxon>
        <taxon>Bacillaceae</taxon>
        <taxon>Mesobacillus</taxon>
    </lineage>
</organism>
<dbReference type="AlphaFoldDB" id="A0A398B1T8"/>
<dbReference type="Proteomes" id="UP000265816">
    <property type="component" value="Unassembled WGS sequence"/>
</dbReference>
<comment type="caution">
    <text evidence="2">The sequence shown here is derived from an EMBL/GenBank/DDBJ whole genome shotgun (WGS) entry which is preliminary data.</text>
</comment>
<dbReference type="InterPro" id="IPR046742">
    <property type="entry name" value="DUF6792"/>
</dbReference>
<accession>A0A398B1T8</accession>
<gene>
    <name evidence="2" type="ORF">D1970_20675</name>
</gene>
<evidence type="ECO:0000313" key="3">
    <source>
        <dbReference type="Proteomes" id="UP000265816"/>
    </source>
</evidence>
<reference evidence="2 3" key="1">
    <citation type="submission" date="2018-08" db="EMBL/GenBank/DDBJ databases">
        <title>Bacillus jemisoniae sp. nov., Bacillus chryseoplanitiae sp. nov., Bacillus resnikiae sp. nov., and Bacillus frankliniae sp. nov., isolated from Viking spacecraft and associated surfaces.</title>
        <authorList>
            <person name="Seuylemezian A."/>
            <person name="Vaishampayan P."/>
        </authorList>
    </citation>
    <scope>NUCLEOTIDE SEQUENCE [LARGE SCALE GENOMIC DNA]</scope>
    <source>
        <strain evidence="2 3">JJ-247</strain>
    </source>
</reference>
<name>A0A398B1T8_9BACI</name>
<dbReference type="EMBL" id="QWVT01000046">
    <property type="protein sequence ID" value="RID81910.1"/>
    <property type="molecule type" value="Genomic_DNA"/>
</dbReference>
<proteinExistence type="predicted"/>